<feature type="domain" description="Zn(2)-C6 fungal-type" evidence="3">
    <location>
        <begin position="108"/>
        <end position="137"/>
    </location>
</feature>
<feature type="compositionally biased region" description="Polar residues" evidence="2">
    <location>
        <begin position="419"/>
        <end position="432"/>
    </location>
</feature>
<sequence>MPKLFLPPRKISEPSNTSVASSTPVHSRAGPSLNVSSSPSPTDVPVANPNTHIPPLPTLNTGTAAPTPVLSLSPLFIDGNSHGKAITPPTLSRPSSSNRRKGPPRIVACVSCHKQKKKCGGERPCTRCLVLGAVCVEQERPSDGFQYIRKKKKLRSERALDPLPQLPVHPVNHPAPFPGSLWAAMAQQASYDSPVYQNQLPSPSPSLTMVGTPSDSPSERDLSYQGSGPGGNGERRDRSPRVASGDVTQCCGDESTPTQTPVSIVAPPSPSPEPDSVANQLTSHTISDYFDTALELVPGPSDPDLSPLTDLEADLELDLELFGSPENEGSSPDGCNAVDTPILSEQAESTAQLGKGGGETTPSAGFSELEWEAWNTKYPSADVAPSSPSFLDLDGGFDFLEPPPPGSPAPMTPVRKHTPQLQLEGTTIANTT</sequence>
<accession>A0A292PZS0</accession>
<dbReference type="SMART" id="SM00066">
    <property type="entry name" value="GAL4"/>
    <property type="match status" value="1"/>
</dbReference>
<dbReference type="AlphaFoldDB" id="A0A292PZS0"/>
<dbReference type="InterPro" id="IPR036864">
    <property type="entry name" value="Zn2-C6_fun-type_DNA-bd_sf"/>
</dbReference>
<evidence type="ECO:0000313" key="5">
    <source>
        <dbReference type="Proteomes" id="UP001412239"/>
    </source>
</evidence>
<feature type="compositionally biased region" description="Low complexity" evidence="2">
    <location>
        <begin position="35"/>
        <end position="46"/>
    </location>
</feature>
<keyword evidence="5" id="KW-1185">Reference proteome</keyword>
<dbReference type="Proteomes" id="UP001412239">
    <property type="component" value="Unassembled WGS sequence"/>
</dbReference>
<reference evidence="4" key="1">
    <citation type="submission" date="2015-10" db="EMBL/GenBank/DDBJ databases">
        <authorList>
            <person name="Regsiter A."/>
            <person name="william w."/>
        </authorList>
    </citation>
    <scope>NUCLEOTIDE SEQUENCE</scope>
    <source>
        <strain evidence="4">Montdore</strain>
    </source>
</reference>
<keyword evidence="1" id="KW-0539">Nucleus</keyword>
<feature type="compositionally biased region" description="Polar residues" evidence="2">
    <location>
        <begin position="195"/>
        <end position="216"/>
    </location>
</feature>
<protein>
    <recommendedName>
        <fullName evidence="3">Zn(2)-C6 fungal-type domain-containing protein</fullName>
    </recommendedName>
</protein>
<organism evidence="4 5">
    <name type="scientific">Tuber aestivum</name>
    <name type="common">summer truffle</name>
    <dbReference type="NCBI Taxonomy" id="59557"/>
    <lineage>
        <taxon>Eukaryota</taxon>
        <taxon>Fungi</taxon>
        <taxon>Dikarya</taxon>
        <taxon>Ascomycota</taxon>
        <taxon>Pezizomycotina</taxon>
        <taxon>Pezizomycetes</taxon>
        <taxon>Pezizales</taxon>
        <taxon>Tuberaceae</taxon>
        <taxon>Tuber</taxon>
    </lineage>
</organism>
<dbReference type="CDD" id="cd00067">
    <property type="entry name" value="GAL4"/>
    <property type="match status" value="1"/>
</dbReference>
<proteinExistence type="predicted"/>
<feature type="compositionally biased region" description="Polar residues" evidence="2">
    <location>
        <begin position="13"/>
        <end position="25"/>
    </location>
</feature>
<dbReference type="InterPro" id="IPR001138">
    <property type="entry name" value="Zn2Cys6_DnaBD"/>
</dbReference>
<feature type="region of interest" description="Disordered" evidence="2">
    <location>
        <begin position="320"/>
        <end position="368"/>
    </location>
</feature>
<name>A0A292PZS0_9PEZI</name>
<evidence type="ECO:0000313" key="4">
    <source>
        <dbReference type="EMBL" id="CUS11950.1"/>
    </source>
</evidence>
<feature type="compositionally biased region" description="Pro residues" evidence="2">
    <location>
        <begin position="401"/>
        <end position="411"/>
    </location>
</feature>
<dbReference type="PROSITE" id="PS50048">
    <property type="entry name" value="ZN2_CY6_FUNGAL_2"/>
    <property type="match status" value="1"/>
</dbReference>
<dbReference type="PROSITE" id="PS00463">
    <property type="entry name" value="ZN2_CY6_FUNGAL_1"/>
    <property type="match status" value="1"/>
</dbReference>
<feature type="region of interest" description="Disordered" evidence="2">
    <location>
        <begin position="1"/>
        <end position="52"/>
    </location>
</feature>
<dbReference type="Pfam" id="PF00172">
    <property type="entry name" value="Zn_clus"/>
    <property type="match status" value="1"/>
</dbReference>
<feature type="region of interest" description="Disordered" evidence="2">
    <location>
        <begin position="394"/>
        <end position="432"/>
    </location>
</feature>
<feature type="region of interest" description="Disordered" evidence="2">
    <location>
        <begin position="195"/>
        <end position="279"/>
    </location>
</feature>
<dbReference type="GO" id="GO:0000981">
    <property type="term" value="F:DNA-binding transcription factor activity, RNA polymerase II-specific"/>
    <property type="evidence" value="ECO:0007669"/>
    <property type="project" value="InterPro"/>
</dbReference>
<dbReference type="GO" id="GO:0008270">
    <property type="term" value="F:zinc ion binding"/>
    <property type="evidence" value="ECO:0007669"/>
    <property type="project" value="InterPro"/>
</dbReference>
<feature type="region of interest" description="Disordered" evidence="2">
    <location>
        <begin position="84"/>
        <end position="103"/>
    </location>
</feature>
<dbReference type="Gene3D" id="4.10.240.10">
    <property type="entry name" value="Zn(2)-C6 fungal-type DNA-binding domain"/>
    <property type="match status" value="1"/>
</dbReference>
<evidence type="ECO:0000256" key="1">
    <source>
        <dbReference type="ARBA" id="ARBA00023242"/>
    </source>
</evidence>
<gene>
    <name evidence="4" type="ORF">GSTUAT00003998001</name>
</gene>
<evidence type="ECO:0000256" key="2">
    <source>
        <dbReference type="SAM" id="MobiDB-lite"/>
    </source>
</evidence>
<dbReference type="SUPFAM" id="SSF57701">
    <property type="entry name" value="Zn2/Cys6 DNA-binding domain"/>
    <property type="match status" value="1"/>
</dbReference>
<dbReference type="EMBL" id="LN891008">
    <property type="protein sequence ID" value="CUS11950.1"/>
    <property type="molecule type" value="Genomic_DNA"/>
</dbReference>
<evidence type="ECO:0000259" key="3">
    <source>
        <dbReference type="PROSITE" id="PS50048"/>
    </source>
</evidence>